<reference evidence="2 3" key="1">
    <citation type="journal article" date="2014" name="Int. J. Syst. Evol. Microbiol.">
        <title>Leptospira mayottensis sp. nov., a pathogenic species of the genus Leptospira isolated from humans.</title>
        <authorList>
            <person name="Bourhy P."/>
            <person name="Collet L."/>
            <person name="Brisse S."/>
            <person name="Picardeau M."/>
        </authorList>
    </citation>
    <scope>NUCLEOTIDE SEQUENCE [LARGE SCALE GENOMIC DNA]</scope>
    <source>
        <strain evidence="2 3">200901122</strain>
    </source>
</reference>
<evidence type="ECO:0000313" key="3">
    <source>
        <dbReference type="Proteomes" id="UP000001343"/>
    </source>
</evidence>
<dbReference type="Proteomes" id="UP000001343">
    <property type="component" value="Unassembled WGS sequence"/>
</dbReference>
<dbReference type="EMBL" id="AKWM02000014">
    <property type="protein sequence ID" value="EKS01528.1"/>
    <property type="molecule type" value="Genomic_DNA"/>
</dbReference>
<organism evidence="2 3">
    <name type="scientific">Leptospira mayottensis 200901122</name>
    <dbReference type="NCBI Taxonomy" id="1193010"/>
    <lineage>
        <taxon>Bacteria</taxon>
        <taxon>Pseudomonadati</taxon>
        <taxon>Spirochaetota</taxon>
        <taxon>Spirochaetia</taxon>
        <taxon>Leptospirales</taxon>
        <taxon>Leptospiraceae</taxon>
        <taxon>Leptospira</taxon>
    </lineage>
</organism>
<proteinExistence type="predicted"/>
<keyword evidence="1" id="KW-0812">Transmembrane</keyword>
<dbReference type="AlphaFoldDB" id="A0AA87MSG3"/>
<keyword evidence="1" id="KW-1133">Transmembrane helix</keyword>
<comment type="caution">
    <text evidence="2">The sequence shown here is derived from an EMBL/GenBank/DDBJ whole genome shotgun (WGS) entry which is preliminary data.</text>
</comment>
<keyword evidence="1" id="KW-0472">Membrane</keyword>
<feature type="transmembrane region" description="Helical" evidence="1">
    <location>
        <begin position="75"/>
        <end position="96"/>
    </location>
</feature>
<evidence type="ECO:0000256" key="1">
    <source>
        <dbReference type="SAM" id="Phobius"/>
    </source>
</evidence>
<dbReference type="RefSeq" id="WP_002747493.1">
    <property type="nucleotide sequence ID" value="NZ_AKWM02000014.1"/>
</dbReference>
<protein>
    <submittedName>
        <fullName evidence="2">Uncharacterized protein</fullName>
    </submittedName>
</protein>
<sequence length="97" mass="11356">MIEGGFRNKDEKYNFDYRAVSYQKFVFNKSNAIEEKMNTLIGLMSIWSHISDRTVEEMFAGLVLKSSAEIHRYNYTLSFVEVALAFGLLIFFFLLLH</sequence>
<gene>
    <name evidence="2" type="ORF">LEP1GSC125_4255</name>
</gene>
<evidence type="ECO:0000313" key="2">
    <source>
        <dbReference type="EMBL" id="EKS01528.1"/>
    </source>
</evidence>
<accession>A0AA87MSG3</accession>
<name>A0AA87MSG3_9LEPT</name>